<dbReference type="Pfam" id="PF14055">
    <property type="entry name" value="NVEALA"/>
    <property type="match status" value="1"/>
</dbReference>
<keyword evidence="2" id="KW-1185">Reference proteome</keyword>
<name>A0ABR8YA79_9BACT</name>
<dbReference type="InterPro" id="IPR025905">
    <property type="entry name" value="NVEALA"/>
</dbReference>
<dbReference type="EMBL" id="JACSPP010000037">
    <property type="protein sequence ID" value="MBD8041052.1"/>
    <property type="molecule type" value="Genomic_DNA"/>
</dbReference>
<evidence type="ECO:0000313" key="2">
    <source>
        <dbReference type="Proteomes" id="UP000620874"/>
    </source>
</evidence>
<protein>
    <submittedName>
        <fullName evidence="1">Uncharacterized protein</fullName>
    </submittedName>
</protein>
<reference evidence="1 2" key="1">
    <citation type="submission" date="2020-08" db="EMBL/GenBank/DDBJ databases">
        <title>A Genomic Blueprint of the Chicken Gut Microbiome.</title>
        <authorList>
            <person name="Gilroy R."/>
            <person name="Ravi A."/>
            <person name="Getino M."/>
            <person name="Pursley I."/>
            <person name="Horton D.L."/>
            <person name="Alikhan N.-F."/>
            <person name="Baker D."/>
            <person name="Gharbi K."/>
            <person name="Hall N."/>
            <person name="Watson M."/>
            <person name="Adriaenssens E.M."/>
            <person name="Foster-Nyarko E."/>
            <person name="Jarju S."/>
            <person name="Secka A."/>
            <person name="Antonio M."/>
            <person name="Oren A."/>
            <person name="Chaudhuri R."/>
            <person name="La Ragione R.M."/>
            <person name="Hildebrand F."/>
            <person name="Pallen M.J."/>
        </authorList>
    </citation>
    <scope>NUCLEOTIDE SEQUENCE [LARGE SCALE GENOMIC DNA]</scope>
    <source>
        <strain evidence="1 2">Sa1CVN1</strain>
    </source>
</reference>
<gene>
    <name evidence="1" type="ORF">H9625_11525</name>
</gene>
<proteinExistence type="predicted"/>
<evidence type="ECO:0000313" key="1">
    <source>
        <dbReference type="EMBL" id="MBD8041052.1"/>
    </source>
</evidence>
<dbReference type="RefSeq" id="WP_022040663.1">
    <property type="nucleotide sequence ID" value="NZ_JACSPP010000037.1"/>
</dbReference>
<accession>A0ABR8YA79</accession>
<dbReference type="Proteomes" id="UP000620874">
    <property type="component" value="Unassembled WGS sequence"/>
</dbReference>
<sequence length="76" mass="8455">MKKFVLKMSFSIAFVATVGFLSYNAQNKEKLSDLSLSNVEALAQGEIIVGPFCASDFRMCVAYSGGFFLTGYRQYF</sequence>
<comment type="caution">
    <text evidence="1">The sequence shown here is derived from an EMBL/GenBank/DDBJ whole genome shotgun (WGS) entry which is preliminary data.</text>
</comment>
<organism evidence="1 2">
    <name type="scientific">Phocaeicola intestinalis</name>
    <dbReference type="NCBI Taxonomy" id="2762212"/>
    <lineage>
        <taxon>Bacteria</taxon>
        <taxon>Pseudomonadati</taxon>
        <taxon>Bacteroidota</taxon>
        <taxon>Bacteroidia</taxon>
        <taxon>Bacteroidales</taxon>
        <taxon>Bacteroidaceae</taxon>
        <taxon>Phocaeicola</taxon>
    </lineage>
</organism>